<evidence type="ECO:0000259" key="1">
    <source>
        <dbReference type="Pfam" id="PF00534"/>
    </source>
</evidence>
<accession>A0ABS8GV52</accession>
<keyword evidence="2" id="KW-0808">Transferase</keyword>
<dbReference type="EMBL" id="JAJGMW010000020">
    <property type="protein sequence ID" value="MCC4213885.1"/>
    <property type="molecule type" value="Genomic_DNA"/>
</dbReference>
<gene>
    <name evidence="2" type="ORF">LLW17_14235</name>
</gene>
<dbReference type="PANTHER" id="PTHR12526">
    <property type="entry name" value="GLYCOSYLTRANSFERASE"/>
    <property type="match status" value="1"/>
</dbReference>
<dbReference type="Pfam" id="PF00534">
    <property type="entry name" value="Glycos_transf_1"/>
    <property type="match status" value="1"/>
</dbReference>
<dbReference type="RefSeq" id="WP_228230957.1">
    <property type="nucleotide sequence ID" value="NZ_JAJGMW010000020.1"/>
</dbReference>
<dbReference type="EC" id="2.4.-.-" evidence="2"/>
<dbReference type="InterPro" id="IPR001296">
    <property type="entry name" value="Glyco_trans_1"/>
</dbReference>
<proteinExistence type="predicted"/>
<sequence>MLSTQLTQIENKVFIISITDQIGYEHSGELFNLGLYKNKLNDPLDKYRRLRITREFLELKAIDYVLDFRFRKSAVKEYFVKKLLYRNFKPVYMVRSANLHYYFPKSASATRLLFKNDCICVLTEAMKRLVEQRYGLQHVHVIPNSISVEKYKKVKAKKFDNPYIVTAGRLYDHKQFDKLVKAYAESELPGKQIDLRILGQGPQLKRLQKQVEKLQLKDRVHFEGFVKKPETYFAGALFFAFCSKFEGFPRVLLESLACGTPVVSTDCPTGPAELLDGTNGILVPHQDFEAFKNALNQLAGDTDLLNQYRENAQASIALYDHQEVNKLWKAFIEGMQ</sequence>
<comment type="caution">
    <text evidence="2">The sequence shown here is derived from an EMBL/GenBank/DDBJ whole genome shotgun (WGS) entry which is preliminary data.</text>
</comment>
<name>A0ABS8GV52_9FLAO</name>
<keyword evidence="3" id="KW-1185">Reference proteome</keyword>
<dbReference type="Proteomes" id="UP001197770">
    <property type="component" value="Unassembled WGS sequence"/>
</dbReference>
<organism evidence="2 3">
    <name type="scientific">Leeuwenhoekiella parthenopeia</name>
    <dbReference type="NCBI Taxonomy" id="2890320"/>
    <lineage>
        <taxon>Bacteria</taxon>
        <taxon>Pseudomonadati</taxon>
        <taxon>Bacteroidota</taxon>
        <taxon>Flavobacteriia</taxon>
        <taxon>Flavobacteriales</taxon>
        <taxon>Flavobacteriaceae</taxon>
        <taxon>Leeuwenhoekiella</taxon>
    </lineage>
</organism>
<protein>
    <submittedName>
        <fullName evidence="2">Glycosyltransferase</fullName>
        <ecNumber evidence="2">2.4.-.-</ecNumber>
    </submittedName>
</protein>
<keyword evidence="2" id="KW-0328">Glycosyltransferase</keyword>
<dbReference type="SUPFAM" id="SSF53756">
    <property type="entry name" value="UDP-Glycosyltransferase/glycogen phosphorylase"/>
    <property type="match status" value="1"/>
</dbReference>
<dbReference type="Gene3D" id="3.40.50.2000">
    <property type="entry name" value="Glycogen Phosphorylase B"/>
    <property type="match status" value="2"/>
</dbReference>
<evidence type="ECO:0000313" key="3">
    <source>
        <dbReference type="Proteomes" id="UP001197770"/>
    </source>
</evidence>
<dbReference type="GO" id="GO:0016757">
    <property type="term" value="F:glycosyltransferase activity"/>
    <property type="evidence" value="ECO:0007669"/>
    <property type="project" value="UniProtKB-KW"/>
</dbReference>
<feature type="domain" description="Glycosyl transferase family 1" evidence="1">
    <location>
        <begin position="149"/>
        <end position="313"/>
    </location>
</feature>
<reference evidence="2 3" key="1">
    <citation type="submission" date="2021-11" db="EMBL/GenBank/DDBJ databases">
        <title>Seasonal and diel survey of microbial diversity of the Tyrrhenian coast.</title>
        <authorList>
            <person name="Gattoni G."/>
            <person name="Corral P."/>
        </authorList>
    </citation>
    <scope>NUCLEOTIDE SEQUENCE [LARGE SCALE GENOMIC DNA]</scope>
    <source>
        <strain evidence="2 3">Mr9</strain>
    </source>
</reference>
<evidence type="ECO:0000313" key="2">
    <source>
        <dbReference type="EMBL" id="MCC4213885.1"/>
    </source>
</evidence>